<dbReference type="AlphaFoldDB" id="A0A380CA29"/>
<accession>A0A380CA29</accession>
<dbReference type="Pfam" id="PF04892">
    <property type="entry name" value="VanZ"/>
    <property type="match status" value="1"/>
</dbReference>
<sequence>MRFLINYSWTLLWSIIVLILISLPSNDFDGVSSFEGFDKLVHTGFFFVFTILSYFGSILQSKRRATKLKTSIIIILIAISFAFLTEGIQLYLTTTRSADWWDIFADTVGIGMGVFAYSLLYHKRTI</sequence>
<dbReference type="RefSeq" id="WP_115170282.1">
    <property type="nucleotide sequence ID" value="NZ_UGYW01000002.1"/>
</dbReference>
<dbReference type="PANTHER" id="PTHR28008:SF1">
    <property type="entry name" value="DOMAIN PROTEIN, PUTATIVE (AFU_ORTHOLOGUE AFUA_3G10980)-RELATED"/>
    <property type="match status" value="1"/>
</dbReference>
<dbReference type="Proteomes" id="UP000254893">
    <property type="component" value="Unassembled WGS sequence"/>
</dbReference>
<dbReference type="EMBL" id="UGYW01000002">
    <property type="protein sequence ID" value="SUJ14705.1"/>
    <property type="molecule type" value="Genomic_DNA"/>
</dbReference>
<feature type="transmembrane region" description="Helical" evidence="1">
    <location>
        <begin position="7"/>
        <end position="25"/>
    </location>
</feature>
<reference evidence="3 4" key="1">
    <citation type="submission" date="2018-06" db="EMBL/GenBank/DDBJ databases">
        <authorList>
            <consortium name="Pathogen Informatics"/>
            <person name="Doyle S."/>
        </authorList>
    </citation>
    <scope>NUCLEOTIDE SEQUENCE [LARGE SCALE GENOMIC DNA]</scope>
    <source>
        <strain evidence="3 4">NCTC11388</strain>
    </source>
</reference>
<protein>
    <submittedName>
        <fullName evidence="3">Predicted integral membrane protein</fullName>
    </submittedName>
</protein>
<feature type="transmembrane region" description="Helical" evidence="1">
    <location>
        <begin position="40"/>
        <end position="59"/>
    </location>
</feature>
<feature type="transmembrane region" description="Helical" evidence="1">
    <location>
        <begin position="71"/>
        <end position="91"/>
    </location>
</feature>
<feature type="transmembrane region" description="Helical" evidence="1">
    <location>
        <begin position="103"/>
        <end position="121"/>
    </location>
</feature>
<dbReference type="NCBIfam" id="NF037970">
    <property type="entry name" value="vanZ_1"/>
    <property type="match status" value="1"/>
</dbReference>
<evidence type="ECO:0000256" key="1">
    <source>
        <dbReference type="SAM" id="Phobius"/>
    </source>
</evidence>
<evidence type="ECO:0000313" key="3">
    <source>
        <dbReference type="EMBL" id="SUJ14705.1"/>
    </source>
</evidence>
<keyword evidence="1" id="KW-1133">Transmembrane helix</keyword>
<evidence type="ECO:0000313" key="4">
    <source>
        <dbReference type="Proteomes" id="UP000254893"/>
    </source>
</evidence>
<evidence type="ECO:0000259" key="2">
    <source>
        <dbReference type="Pfam" id="PF04892"/>
    </source>
</evidence>
<dbReference type="InterPro" id="IPR006976">
    <property type="entry name" value="VanZ-like"/>
</dbReference>
<keyword evidence="1" id="KW-0812">Transmembrane</keyword>
<organism evidence="3 4">
    <name type="scientific">Sphingobacterium spiritivorum</name>
    <name type="common">Flavobacterium spiritivorum</name>
    <dbReference type="NCBI Taxonomy" id="258"/>
    <lineage>
        <taxon>Bacteria</taxon>
        <taxon>Pseudomonadati</taxon>
        <taxon>Bacteroidota</taxon>
        <taxon>Sphingobacteriia</taxon>
        <taxon>Sphingobacteriales</taxon>
        <taxon>Sphingobacteriaceae</taxon>
        <taxon>Sphingobacterium</taxon>
    </lineage>
</organism>
<keyword evidence="1" id="KW-0472">Membrane</keyword>
<proteinExistence type="predicted"/>
<gene>
    <name evidence="3" type="ORF">NCTC11388_02409</name>
</gene>
<name>A0A380CA29_SPHSI</name>
<feature type="domain" description="VanZ-like" evidence="2">
    <location>
        <begin position="37"/>
        <end position="120"/>
    </location>
</feature>
<dbReference type="PANTHER" id="PTHR28008">
    <property type="entry name" value="DOMAIN PROTEIN, PUTATIVE (AFU_ORTHOLOGUE AFUA_3G10980)-RELATED"/>
    <property type="match status" value="1"/>
</dbReference>